<dbReference type="OrthoDB" id="3393036at2"/>
<sequence>MPRPHPGSTHVYSRPAWRCRTCGAPWPCQPAKLRLLGEYKKDRLALSMYLGTLLDVAVSEVPADSGENLLERFVSWARPPRRPRY</sequence>
<dbReference type="AlphaFoldDB" id="A0A1C5AAF8"/>
<protein>
    <recommendedName>
        <fullName evidence="3">Flavin reductase</fullName>
    </recommendedName>
</protein>
<dbReference type="RefSeq" id="WP_088985114.1">
    <property type="nucleotide sequence ID" value="NZ_LT607413.1"/>
</dbReference>
<evidence type="ECO:0000313" key="2">
    <source>
        <dbReference type="Proteomes" id="UP000198253"/>
    </source>
</evidence>
<evidence type="ECO:0000313" key="1">
    <source>
        <dbReference type="EMBL" id="SCF42197.1"/>
    </source>
</evidence>
<accession>A0A1C5AAF8</accession>
<proteinExistence type="predicted"/>
<dbReference type="InParanoid" id="A0A1C5AAF8"/>
<evidence type="ECO:0008006" key="3">
    <source>
        <dbReference type="Google" id="ProtNLM"/>
    </source>
</evidence>
<keyword evidence="2" id="KW-1185">Reference proteome</keyword>
<dbReference type="EMBL" id="LT607413">
    <property type="protein sequence ID" value="SCF42197.1"/>
    <property type="molecule type" value="Genomic_DNA"/>
</dbReference>
<name>A0A1C5AAF8_MICEC</name>
<gene>
    <name evidence="1" type="ORF">GA0070618_6626</name>
</gene>
<dbReference type="Proteomes" id="UP000198253">
    <property type="component" value="Chromosome I"/>
</dbReference>
<organism evidence="1 2">
    <name type="scientific">Micromonospora echinospora</name>
    <name type="common">Micromonospora purpurea</name>
    <dbReference type="NCBI Taxonomy" id="1877"/>
    <lineage>
        <taxon>Bacteria</taxon>
        <taxon>Bacillati</taxon>
        <taxon>Actinomycetota</taxon>
        <taxon>Actinomycetes</taxon>
        <taxon>Micromonosporales</taxon>
        <taxon>Micromonosporaceae</taxon>
        <taxon>Micromonospora</taxon>
    </lineage>
</organism>
<reference evidence="2" key="1">
    <citation type="submission" date="2016-06" db="EMBL/GenBank/DDBJ databases">
        <authorList>
            <person name="Varghese N."/>
            <person name="Submissions Spin"/>
        </authorList>
    </citation>
    <scope>NUCLEOTIDE SEQUENCE [LARGE SCALE GENOMIC DNA]</scope>
    <source>
        <strain evidence="2">DSM 43816</strain>
    </source>
</reference>